<organism evidence="2 3">
    <name type="scientific">Rotaria magnacalcarata</name>
    <dbReference type="NCBI Taxonomy" id="392030"/>
    <lineage>
        <taxon>Eukaryota</taxon>
        <taxon>Metazoa</taxon>
        <taxon>Spiralia</taxon>
        <taxon>Gnathifera</taxon>
        <taxon>Rotifera</taxon>
        <taxon>Eurotatoria</taxon>
        <taxon>Bdelloidea</taxon>
        <taxon>Philodinida</taxon>
        <taxon>Philodinidae</taxon>
        <taxon>Rotaria</taxon>
    </lineage>
</organism>
<dbReference type="PROSITE" id="PS50878">
    <property type="entry name" value="RT_POL"/>
    <property type="match status" value="1"/>
</dbReference>
<reference evidence="2" key="1">
    <citation type="submission" date="2021-02" db="EMBL/GenBank/DDBJ databases">
        <authorList>
            <person name="Nowell W R."/>
        </authorList>
    </citation>
    <scope>NUCLEOTIDE SEQUENCE</scope>
</reference>
<dbReference type="EMBL" id="CAJNOW010015808">
    <property type="protein sequence ID" value="CAF1645343.1"/>
    <property type="molecule type" value="Genomic_DNA"/>
</dbReference>
<protein>
    <recommendedName>
        <fullName evidence="1">Reverse transcriptase domain-containing protein</fullName>
    </recommendedName>
</protein>
<dbReference type="OrthoDB" id="41323at2759"/>
<proteinExistence type="predicted"/>
<dbReference type="Pfam" id="PF00078">
    <property type="entry name" value="RVT_1"/>
    <property type="match status" value="1"/>
</dbReference>
<feature type="domain" description="Reverse transcriptase" evidence="1">
    <location>
        <begin position="1"/>
        <end position="67"/>
    </location>
</feature>
<evidence type="ECO:0000259" key="1">
    <source>
        <dbReference type="PROSITE" id="PS50878"/>
    </source>
</evidence>
<dbReference type="AlphaFoldDB" id="A0A816EAZ7"/>
<dbReference type="InterPro" id="IPR043128">
    <property type="entry name" value="Rev_trsase/Diguanyl_cyclase"/>
</dbReference>
<sequence length="170" mass="19701">MNHIIGYNRWHYILVYLDDILVFSNSFDDHMKHLQQLFNVLNTHQFTLNPAKCSIAQQSIEFLSHTITKDSIVPSKQRIQAILDMPGSNMREAHRKITPVIPSSVIFDIPESYQQTFSNERILLVDLFMTHGKDRVLVCSSDQHLELLFESETIFMDGTFDTTPANFKQV</sequence>
<dbReference type="InterPro" id="IPR051320">
    <property type="entry name" value="Viral_Replic_Matur_Polypro"/>
</dbReference>
<dbReference type="Gene3D" id="3.30.70.270">
    <property type="match status" value="1"/>
</dbReference>
<evidence type="ECO:0000313" key="2">
    <source>
        <dbReference type="EMBL" id="CAF1645343.1"/>
    </source>
</evidence>
<comment type="caution">
    <text evidence="2">The sequence shown here is derived from an EMBL/GenBank/DDBJ whole genome shotgun (WGS) entry which is preliminary data.</text>
</comment>
<gene>
    <name evidence="2" type="ORF">KQP761_LOCUS28889</name>
</gene>
<dbReference type="Proteomes" id="UP000663834">
    <property type="component" value="Unassembled WGS sequence"/>
</dbReference>
<dbReference type="SUPFAM" id="SSF56672">
    <property type="entry name" value="DNA/RNA polymerases"/>
    <property type="match status" value="1"/>
</dbReference>
<accession>A0A816EAZ7</accession>
<evidence type="ECO:0000313" key="3">
    <source>
        <dbReference type="Proteomes" id="UP000663834"/>
    </source>
</evidence>
<dbReference type="PANTHER" id="PTHR33064">
    <property type="entry name" value="POL PROTEIN"/>
    <property type="match status" value="1"/>
</dbReference>
<dbReference type="InterPro" id="IPR000477">
    <property type="entry name" value="RT_dom"/>
</dbReference>
<dbReference type="InterPro" id="IPR043502">
    <property type="entry name" value="DNA/RNA_pol_sf"/>
</dbReference>
<name>A0A816EAZ7_9BILA</name>
<dbReference type="PANTHER" id="PTHR33064:SF37">
    <property type="entry name" value="RIBONUCLEASE H"/>
    <property type="match status" value="1"/>
</dbReference>